<dbReference type="InterPro" id="IPR050315">
    <property type="entry name" value="FAD-oxidoreductase_2"/>
</dbReference>
<feature type="domain" description="FAD-dependent oxidoreductase 2 FAD-binding" evidence="5">
    <location>
        <begin position="7"/>
        <end position="470"/>
    </location>
</feature>
<evidence type="ECO:0000256" key="2">
    <source>
        <dbReference type="ARBA" id="ARBA00022630"/>
    </source>
</evidence>
<proteinExistence type="predicted"/>
<dbReference type="GO" id="GO:0008202">
    <property type="term" value="P:steroid metabolic process"/>
    <property type="evidence" value="ECO:0007669"/>
    <property type="project" value="UniProtKB-ARBA"/>
</dbReference>
<dbReference type="InterPro" id="IPR027477">
    <property type="entry name" value="Succ_DH/fumarate_Rdtase_cat_sf"/>
</dbReference>
<comment type="cofactor">
    <cofactor evidence="1">
        <name>FAD</name>
        <dbReference type="ChEBI" id="CHEBI:57692"/>
    </cofactor>
</comment>
<organism evidence="6 7">
    <name type="scientific">Ligilactobacillus ubinensis</name>
    <dbReference type="NCBI Taxonomy" id="2876789"/>
    <lineage>
        <taxon>Bacteria</taxon>
        <taxon>Bacillati</taxon>
        <taxon>Bacillota</taxon>
        <taxon>Bacilli</taxon>
        <taxon>Lactobacillales</taxon>
        <taxon>Lactobacillaceae</taxon>
        <taxon>Ligilactobacillus</taxon>
    </lineage>
</organism>
<dbReference type="SUPFAM" id="SSF56425">
    <property type="entry name" value="Succinate dehydrogenase/fumarate reductase flavoprotein, catalytic domain"/>
    <property type="match status" value="1"/>
</dbReference>
<evidence type="ECO:0000256" key="3">
    <source>
        <dbReference type="ARBA" id="ARBA00022827"/>
    </source>
</evidence>
<dbReference type="PANTHER" id="PTHR43400:SF10">
    <property type="entry name" value="3-OXOSTEROID 1-DEHYDROGENASE"/>
    <property type="match status" value="1"/>
</dbReference>
<keyword evidence="3" id="KW-0274">FAD</keyword>
<sequence>MLKDEYDVIVVGASNAGAFAAAAAAENGAKVLVIDKMHSSVNLFRHWLGGVGSKAQTKAGINIDKAKLIEFLSAFAQDNVNQRLIKTWVNNSGEMLDWLEKEVLKPHNVHLYVEPDAKYETLINKAFPTELHVSADDTSSDFTWGEYLLEKNRKLGVEFVYSTKLEHLLVDEKKKVVGISVKDETTSEVYQVRARQGVILCTGGYGANEALVQKWAPTLFKKCVCTVSPRDDGSGIVAALEIGATKDDEAASIIFDRGAVPVGTNMSTTYIKKWDYKSCVLGSYPLLKVNLRGERFFNESAPYQFAMNSLLHQPGNLEVMIWDENTLNNLDAFHTLGCARLGWPGILGLEQQKENINSLIEDGIVKKAASISELAEKLQLPKEQLQKTIARYNQLCVEKKDVDFGKEASRLIAIEQGPFYGVTIGGMLLATLDGLRVNDKMQVLDRNSMPITNLYAAGNCSGGFFWGSYPDRVPGLTGSHAMTFGRLAGKYATQDADS</sequence>
<dbReference type="Gene3D" id="3.50.50.60">
    <property type="entry name" value="FAD/NAD(P)-binding domain"/>
    <property type="match status" value="1"/>
</dbReference>
<dbReference type="RefSeq" id="WP_253361458.1">
    <property type="nucleotide sequence ID" value="NZ_JAIULA010000019.1"/>
</dbReference>
<keyword evidence="2" id="KW-0285">Flavoprotein</keyword>
<dbReference type="GO" id="GO:0033765">
    <property type="term" value="F:steroid dehydrogenase activity, acting on the CH-CH group of donors"/>
    <property type="evidence" value="ECO:0007669"/>
    <property type="project" value="UniProtKB-ARBA"/>
</dbReference>
<evidence type="ECO:0000313" key="6">
    <source>
        <dbReference type="EMBL" id="MCP0887516.1"/>
    </source>
</evidence>
<dbReference type="Proteomes" id="UP001139006">
    <property type="component" value="Unassembled WGS sequence"/>
</dbReference>
<reference evidence="6 7" key="1">
    <citation type="journal article" date="2023" name="Int. J. Syst. Evol. Microbiol.">
        <title>Ligilactobacillus ubinensis sp. nov., a novel species isolated from the wild ferment of a durian fruit (Durio zibethinus).</title>
        <authorList>
            <person name="Heng Y.C."/>
            <person name="Menon N."/>
            <person name="Chen B."/>
            <person name="Loo B.Z.L."/>
            <person name="Wong G.W.J."/>
            <person name="Lim A.C.H."/>
            <person name="Silvaraju S."/>
            <person name="Kittelmann S."/>
        </authorList>
    </citation>
    <scope>NUCLEOTIDE SEQUENCE [LARGE SCALE GENOMIC DNA]</scope>
    <source>
        <strain evidence="6 7">WILCCON 0076</strain>
    </source>
</reference>
<dbReference type="Gene3D" id="3.90.700.10">
    <property type="entry name" value="Succinate dehydrogenase/fumarate reductase flavoprotein, catalytic domain"/>
    <property type="match status" value="1"/>
</dbReference>
<evidence type="ECO:0000313" key="7">
    <source>
        <dbReference type="Proteomes" id="UP001139006"/>
    </source>
</evidence>
<keyword evidence="4" id="KW-0560">Oxidoreductase</keyword>
<protein>
    <submittedName>
        <fullName evidence="6">FAD-dependent oxidoreductase</fullName>
    </submittedName>
</protein>
<name>A0A9X2FKX9_9LACO</name>
<dbReference type="Pfam" id="PF00890">
    <property type="entry name" value="FAD_binding_2"/>
    <property type="match status" value="1"/>
</dbReference>
<dbReference type="PANTHER" id="PTHR43400">
    <property type="entry name" value="FUMARATE REDUCTASE"/>
    <property type="match status" value="1"/>
</dbReference>
<evidence type="ECO:0000256" key="4">
    <source>
        <dbReference type="ARBA" id="ARBA00023002"/>
    </source>
</evidence>
<dbReference type="InterPro" id="IPR036188">
    <property type="entry name" value="FAD/NAD-bd_sf"/>
</dbReference>
<dbReference type="EMBL" id="JAIULA010000019">
    <property type="protein sequence ID" value="MCP0887516.1"/>
    <property type="molecule type" value="Genomic_DNA"/>
</dbReference>
<dbReference type="SUPFAM" id="SSF51905">
    <property type="entry name" value="FAD/NAD(P)-binding domain"/>
    <property type="match status" value="1"/>
</dbReference>
<comment type="caution">
    <text evidence="6">The sequence shown here is derived from an EMBL/GenBank/DDBJ whole genome shotgun (WGS) entry which is preliminary data.</text>
</comment>
<dbReference type="InterPro" id="IPR003953">
    <property type="entry name" value="FAD-dep_OxRdtase_2_FAD-bd"/>
</dbReference>
<gene>
    <name evidence="6" type="ORF">LB941_09245</name>
</gene>
<keyword evidence="7" id="KW-1185">Reference proteome</keyword>
<evidence type="ECO:0000256" key="1">
    <source>
        <dbReference type="ARBA" id="ARBA00001974"/>
    </source>
</evidence>
<evidence type="ECO:0000259" key="5">
    <source>
        <dbReference type="Pfam" id="PF00890"/>
    </source>
</evidence>
<dbReference type="AlphaFoldDB" id="A0A9X2FKX9"/>
<accession>A0A9X2FKX9</accession>